<feature type="compositionally biased region" description="Acidic residues" evidence="4">
    <location>
        <begin position="59"/>
        <end position="68"/>
    </location>
</feature>
<reference evidence="5 6" key="1">
    <citation type="journal article" date="2012" name="Genome Biol.">
        <title>The genome of the polar eukaryotic microalga coccomyxa subellipsoidea reveals traits of cold adaptation.</title>
        <authorList>
            <person name="Blanc G."/>
            <person name="Agarkova I."/>
            <person name="Grimwood J."/>
            <person name="Kuo A."/>
            <person name="Brueggeman A."/>
            <person name="Dunigan D."/>
            <person name="Gurnon J."/>
            <person name="Ladunga I."/>
            <person name="Lindquist E."/>
            <person name="Lucas S."/>
            <person name="Pangilinan J."/>
            <person name="Proschold T."/>
            <person name="Salamov A."/>
            <person name="Schmutz J."/>
            <person name="Weeks D."/>
            <person name="Yamada T."/>
            <person name="Claverie J.M."/>
            <person name="Grigoriev I."/>
            <person name="Van Etten J."/>
            <person name="Lomsadze A."/>
            <person name="Borodovsky M."/>
        </authorList>
    </citation>
    <scope>NUCLEOTIDE SEQUENCE [LARGE SCALE GENOMIC DNA]</scope>
    <source>
        <strain evidence="5 6">C-169</strain>
    </source>
</reference>
<comment type="caution">
    <text evidence="5">The sequence shown here is derived from an EMBL/GenBank/DDBJ whole genome shotgun (WGS) entry which is preliminary data.</text>
</comment>
<dbReference type="PANTHER" id="PTHR14150">
    <property type="entry name" value="U3 SMALL NUCLEOLAR RNA-ASSOCIATED PROTEIN 14"/>
    <property type="match status" value="1"/>
</dbReference>
<evidence type="ECO:0000256" key="3">
    <source>
        <dbReference type="ARBA" id="ARBA00023242"/>
    </source>
</evidence>
<dbReference type="eggNOG" id="KOG2172">
    <property type="taxonomic scope" value="Eukaryota"/>
</dbReference>
<dbReference type="OrthoDB" id="277439at2759"/>
<dbReference type="RefSeq" id="XP_005644218.1">
    <property type="nucleotide sequence ID" value="XM_005644161.1"/>
</dbReference>
<keyword evidence="3" id="KW-0539">Nucleus</keyword>
<dbReference type="InterPro" id="IPR006709">
    <property type="entry name" value="SSU_processome_Utp14"/>
</dbReference>
<dbReference type="STRING" id="574566.I0YMQ5"/>
<sequence>VENYEYELPSDFEDEEIDEEAAFTEEDKKLYADWNLDGGKGKGKGKGKDKAKAASPDLLESEESDVYPESEYNLQPAVASAGDAGGELRFSDMVEALGTDRAKLGAARKRLERLDKRLQPETAKDVTKWQSIVKANREAATLKFATGREDVQRTSTTAALTAKFAPARDFEREIAVMLEAAGAHNEQAVAEAEEALALKAQSVEEAKSRRERLAKMRSLLFHQEIKLKHLARIKSKDYHRRAQRAAKTKDRPLANGHTADAVEDEDMIPIRVGTELSQRELIARAFAGDDVQAEFAEEKAREAEAEAPPADAPSLLPGWGAWAGQQRTPGWMAKAQDKAVSIRQPLGRDFNTDSSFRDMTRPKILKTPGVVIKPLKYSKGVEKEAASQPTSNAKRKSIAVVSNGRRKQSKK</sequence>
<evidence type="ECO:0000313" key="5">
    <source>
        <dbReference type="EMBL" id="EIE19674.1"/>
    </source>
</evidence>
<feature type="region of interest" description="Disordered" evidence="4">
    <location>
        <begin position="33"/>
        <end position="69"/>
    </location>
</feature>
<proteinExistence type="predicted"/>
<feature type="region of interest" description="Disordered" evidence="4">
    <location>
        <begin position="376"/>
        <end position="411"/>
    </location>
</feature>
<name>I0YMQ5_COCSC</name>
<evidence type="ECO:0000256" key="4">
    <source>
        <dbReference type="SAM" id="MobiDB-lite"/>
    </source>
</evidence>
<evidence type="ECO:0000256" key="1">
    <source>
        <dbReference type="ARBA" id="ARBA00004604"/>
    </source>
</evidence>
<dbReference type="PANTHER" id="PTHR14150:SF12">
    <property type="entry name" value="U3 SMALL NUCLEOLAR RNA-ASSOCIATED PROTEIN 14 HOMOLOG A"/>
    <property type="match status" value="1"/>
</dbReference>
<protein>
    <submittedName>
        <fullName evidence="5">Uncharacterized protein</fullName>
    </submittedName>
</protein>
<organism evidence="5 6">
    <name type="scientific">Coccomyxa subellipsoidea (strain C-169)</name>
    <name type="common">Green microalga</name>
    <dbReference type="NCBI Taxonomy" id="574566"/>
    <lineage>
        <taxon>Eukaryota</taxon>
        <taxon>Viridiplantae</taxon>
        <taxon>Chlorophyta</taxon>
        <taxon>core chlorophytes</taxon>
        <taxon>Trebouxiophyceae</taxon>
        <taxon>Trebouxiophyceae incertae sedis</taxon>
        <taxon>Coccomyxaceae</taxon>
        <taxon>Coccomyxa</taxon>
        <taxon>Coccomyxa subellipsoidea</taxon>
    </lineage>
</organism>
<feature type="non-terminal residue" evidence="5">
    <location>
        <position position="1"/>
    </location>
</feature>
<dbReference type="Pfam" id="PF04615">
    <property type="entry name" value="Utp14"/>
    <property type="match status" value="3"/>
</dbReference>
<keyword evidence="2" id="KW-0597">Phosphoprotein</keyword>
<dbReference type="KEGG" id="csl:COCSUDRAFT_19326"/>
<dbReference type="GeneID" id="17037646"/>
<dbReference type="GO" id="GO:0032040">
    <property type="term" value="C:small-subunit processome"/>
    <property type="evidence" value="ECO:0007669"/>
    <property type="project" value="InterPro"/>
</dbReference>
<feature type="region of interest" description="Disordered" evidence="4">
    <location>
        <begin position="238"/>
        <end position="261"/>
    </location>
</feature>
<evidence type="ECO:0000256" key="2">
    <source>
        <dbReference type="ARBA" id="ARBA00022553"/>
    </source>
</evidence>
<dbReference type="Proteomes" id="UP000007264">
    <property type="component" value="Unassembled WGS sequence"/>
</dbReference>
<evidence type="ECO:0000313" key="6">
    <source>
        <dbReference type="Proteomes" id="UP000007264"/>
    </source>
</evidence>
<accession>I0YMQ5</accession>
<dbReference type="GO" id="GO:0006364">
    <property type="term" value="P:rRNA processing"/>
    <property type="evidence" value="ECO:0007669"/>
    <property type="project" value="InterPro"/>
</dbReference>
<gene>
    <name evidence="5" type="ORF">COCSUDRAFT_19326</name>
</gene>
<dbReference type="AlphaFoldDB" id="I0YMQ5"/>
<comment type="subcellular location">
    <subcellularLocation>
        <location evidence="1">Nucleus</location>
        <location evidence="1">Nucleolus</location>
    </subcellularLocation>
</comment>
<dbReference type="EMBL" id="AGSI01000018">
    <property type="protein sequence ID" value="EIE19674.1"/>
    <property type="molecule type" value="Genomic_DNA"/>
</dbReference>
<keyword evidence="6" id="KW-1185">Reference proteome</keyword>